<organism evidence="2 3">
    <name type="scientific">Maridesulfovibrio salexigens (strain ATCC 14822 / DSM 2638 / NCIMB 8403 / VKM B-1763)</name>
    <name type="common">Desulfovibrio salexigens</name>
    <dbReference type="NCBI Taxonomy" id="526222"/>
    <lineage>
        <taxon>Bacteria</taxon>
        <taxon>Pseudomonadati</taxon>
        <taxon>Thermodesulfobacteriota</taxon>
        <taxon>Desulfovibrionia</taxon>
        <taxon>Desulfovibrionales</taxon>
        <taxon>Desulfovibrionaceae</taxon>
        <taxon>Maridesulfovibrio</taxon>
    </lineage>
</organism>
<dbReference type="InterPro" id="IPR006143">
    <property type="entry name" value="RND_pump_MFP"/>
</dbReference>
<name>C6BUQ4_MARSD</name>
<dbReference type="eggNOG" id="COG0845">
    <property type="taxonomic scope" value="Bacteria"/>
</dbReference>
<evidence type="ECO:0000256" key="1">
    <source>
        <dbReference type="ARBA" id="ARBA00009477"/>
    </source>
</evidence>
<dbReference type="PANTHER" id="PTHR30469">
    <property type="entry name" value="MULTIDRUG RESISTANCE PROTEIN MDTA"/>
    <property type="match status" value="1"/>
</dbReference>
<dbReference type="KEGG" id="dsa:Desal_3803"/>
<protein>
    <submittedName>
        <fullName evidence="2">Efflux transporter, RND family, MFP subunit</fullName>
    </submittedName>
</protein>
<dbReference type="NCBIfam" id="TIGR01730">
    <property type="entry name" value="RND_mfp"/>
    <property type="match status" value="1"/>
</dbReference>
<keyword evidence="3" id="KW-1185">Reference proteome</keyword>
<dbReference type="EMBL" id="CP001649">
    <property type="protein sequence ID" value="ACS81848.1"/>
    <property type="molecule type" value="Genomic_DNA"/>
</dbReference>
<comment type="similarity">
    <text evidence="1">Belongs to the membrane fusion protein (MFP) (TC 8.A.1) family.</text>
</comment>
<dbReference type="Gene3D" id="1.10.287.470">
    <property type="entry name" value="Helix hairpin bin"/>
    <property type="match status" value="1"/>
</dbReference>
<gene>
    <name evidence="2" type="ordered locus">Desal_3803</name>
</gene>
<dbReference type="PANTHER" id="PTHR30469:SF15">
    <property type="entry name" value="HLYD FAMILY OF SECRETION PROTEINS"/>
    <property type="match status" value="1"/>
</dbReference>
<dbReference type="SUPFAM" id="SSF111369">
    <property type="entry name" value="HlyD-like secretion proteins"/>
    <property type="match status" value="1"/>
</dbReference>
<dbReference type="RefSeq" id="WP_015853664.1">
    <property type="nucleotide sequence ID" value="NC_012881.1"/>
</dbReference>
<dbReference type="Gene3D" id="2.40.30.170">
    <property type="match status" value="1"/>
</dbReference>
<sequence length="338" mass="37878">MKTRTKLIGKAAVYLLFMQIALISHMLPNAFASSAEIFKAGQASRVVTLIGFTRPRVAMTLVSEESAVCTKVYSDVGDTIGESGRFAELDPTFIKLEIAQLQADLKRLRSDLTYYDKEAKRYIKLVKKNTAAQSELDLHIRNFESAEALLRSTQLKLNVDREHLRRYTLRGPAGWRVIKRYIEPGEWVNKGEKVAELGNFKTLLVPYALTIPELKKIRKSDNLTLKLPDLNIEVPAKLERISPDFDPETRKVEVDFEISKGGFEFRGGLRTELDIKMPDPGGAVVVPKSALLKAYDDTFIVRPDGVRVKVLVLGDTEDGKARVSSRAVKAGEEFLVKP</sequence>
<dbReference type="Proteomes" id="UP000002601">
    <property type="component" value="Chromosome"/>
</dbReference>
<dbReference type="AlphaFoldDB" id="C6BUQ4"/>
<accession>C6BUQ4</accession>
<proteinExistence type="inferred from homology"/>
<dbReference type="GO" id="GO:1990281">
    <property type="term" value="C:efflux pump complex"/>
    <property type="evidence" value="ECO:0007669"/>
    <property type="project" value="TreeGrafter"/>
</dbReference>
<dbReference type="Gene3D" id="2.40.50.100">
    <property type="match status" value="1"/>
</dbReference>
<dbReference type="HOGENOM" id="CLU_808276_0_0_7"/>
<dbReference type="GO" id="GO:0015562">
    <property type="term" value="F:efflux transmembrane transporter activity"/>
    <property type="evidence" value="ECO:0007669"/>
    <property type="project" value="TreeGrafter"/>
</dbReference>
<evidence type="ECO:0000313" key="3">
    <source>
        <dbReference type="Proteomes" id="UP000002601"/>
    </source>
</evidence>
<reference evidence="2 3" key="1">
    <citation type="submission" date="2009-06" db="EMBL/GenBank/DDBJ databases">
        <title>Complete sequence of Desulfovibrio salexigens DSM 2638.</title>
        <authorList>
            <consortium name="US DOE Joint Genome Institute"/>
            <person name="Lucas S."/>
            <person name="Copeland A."/>
            <person name="Lapidus A."/>
            <person name="Glavina del Rio T."/>
            <person name="Tice H."/>
            <person name="Bruce D."/>
            <person name="Goodwin L."/>
            <person name="Pitluck S."/>
            <person name="Munk A.C."/>
            <person name="Brettin T."/>
            <person name="Detter J.C."/>
            <person name="Han C."/>
            <person name="Tapia R."/>
            <person name="Larimer F."/>
            <person name="Land M."/>
            <person name="Hauser L."/>
            <person name="Kyrpides N."/>
            <person name="Anderson I."/>
            <person name="Wall J.D."/>
            <person name="Arkin A.P."/>
            <person name="Dehal P."/>
            <person name="Chivian D."/>
            <person name="Giles B."/>
            <person name="Hazen T.C."/>
        </authorList>
    </citation>
    <scope>NUCLEOTIDE SEQUENCE [LARGE SCALE GENOMIC DNA]</scope>
    <source>
        <strain evidence="3">ATCC 14822 / DSM 2638 / NCIMB 8403 / VKM B-1763</strain>
    </source>
</reference>
<dbReference type="STRING" id="526222.Desal_3803"/>
<evidence type="ECO:0000313" key="2">
    <source>
        <dbReference type="EMBL" id="ACS81848.1"/>
    </source>
</evidence>